<proteinExistence type="predicted"/>
<organism evidence="2">
    <name type="scientific">Rhizophora mucronata</name>
    <name type="common">Asiatic mangrove</name>
    <dbReference type="NCBI Taxonomy" id="61149"/>
    <lineage>
        <taxon>Eukaryota</taxon>
        <taxon>Viridiplantae</taxon>
        <taxon>Streptophyta</taxon>
        <taxon>Embryophyta</taxon>
        <taxon>Tracheophyta</taxon>
        <taxon>Spermatophyta</taxon>
        <taxon>Magnoliopsida</taxon>
        <taxon>eudicotyledons</taxon>
        <taxon>Gunneridae</taxon>
        <taxon>Pentapetalae</taxon>
        <taxon>rosids</taxon>
        <taxon>fabids</taxon>
        <taxon>Malpighiales</taxon>
        <taxon>Rhizophoraceae</taxon>
        <taxon>Rhizophora</taxon>
    </lineage>
</organism>
<dbReference type="AlphaFoldDB" id="A0A2P2K474"/>
<reference evidence="2" key="1">
    <citation type="submission" date="2018-02" db="EMBL/GenBank/DDBJ databases">
        <title>Rhizophora mucronata_Transcriptome.</title>
        <authorList>
            <person name="Meera S.P."/>
            <person name="Sreeshan A."/>
            <person name="Augustine A."/>
        </authorList>
    </citation>
    <scope>NUCLEOTIDE SEQUENCE</scope>
    <source>
        <tissue evidence="2">Leaf</tissue>
    </source>
</reference>
<dbReference type="EMBL" id="GGEC01020052">
    <property type="protein sequence ID" value="MBX00536.1"/>
    <property type="molecule type" value="Transcribed_RNA"/>
</dbReference>
<sequence length="52" mass="6061">MLLLCLRVASIWYLGCRRSVTLAVQYSPHQKIWQFSIANNAQTIKLRPSTFH</sequence>
<feature type="chain" id="PRO_5015106387" evidence="1">
    <location>
        <begin position="24"/>
        <end position="52"/>
    </location>
</feature>
<accession>A0A2P2K474</accession>
<feature type="signal peptide" evidence="1">
    <location>
        <begin position="1"/>
        <end position="23"/>
    </location>
</feature>
<evidence type="ECO:0000313" key="2">
    <source>
        <dbReference type="EMBL" id="MBX00536.1"/>
    </source>
</evidence>
<protein>
    <submittedName>
        <fullName evidence="2">Uncharacterized protein</fullName>
    </submittedName>
</protein>
<name>A0A2P2K474_RHIMU</name>
<evidence type="ECO:0000256" key="1">
    <source>
        <dbReference type="SAM" id="SignalP"/>
    </source>
</evidence>
<keyword evidence="1" id="KW-0732">Signal</keyword>